<dbReference type="InterPro" id="IPR004090">
    <property type="entry name" value="Chemotax_Me-accpt_rcpt"/>
</dbReference>
<evidence type="ECO:0000256" key="4">
    <source>
        <dbReference type="PROSITE-ProRule" id="PRU00284"/>
    </source>
</evidence>
<evidence type="ECO:0000256" key="3">
    <source>
        <dbReference type="ARBA" id="ARBA00029447"/>
    </source>
</evidence>
<dbReference type="InterPro" id="IPR024478">
    <property type="entry name" value="HlyB_4HB_MCP"/>
</dbReference>
<dbReference type="InterPro" id="IPR003660">
    <property type="entry name" value="HAMP_dom"/>
</dbReference>
<keyword evidence="5" id="KW-0472">Membrane</keyword>
<dbReference type="SMART" id="SM00304">
    <property type="entry name" value="HAMP"/>
    <property type="match status" value="1"/>
</dbReference>
<dbReference type="GO" id="GO:0007165">
    <property type="term" value="P:signal transduction"/>
    <property type="evidence" value="ECO:0007669"/>
    <property type="project" value="UniProtKB-KW"/>
</dbReference>
<dbReference type="AlphaFoldDB" id="A0A4P6UPC8"/>
<gene>
    <name evidence="8" type="ORF">DW355_15580</name>
</gene>
<dbReference type="SUPFAM" id="SSF58104">
    <property type="entry name" value="Methyl-accepting chemotaxis protein (MCP) signaling domain"/>
    <property type="match status" value="1"/>
</dbReference>
<evidence type="ECO:0000256" key="5">
    <source>
        <dbReference type="SAM" id="Phobius"/>
    </source>
</evidence>
<feature type="domain" description="HAMP" evidence="7">
    <location>
        <begin position="221"/>
        <end position="289"/>
    </location>
</feature>
<dbReference type="FunFam" id="1.10.287.950:FF:000001">
    <property type="entry name" value="Methyl-accepting chemotaxis sensory transducer"/>
    <property type="match status" value="1"/>
</dbReference>
<dbReference type="GO" id="GO:0004888">
    <property type="term" value="F:transmembrane signaling receptor activity"/>
    <property type="evidence" value="ECO:0007669"/>
    <property type="project" value="InterPro"/>
</dbReference>
<evidence type="ECO:0000313" key="9">
    <source>
        <dbReference type="Proteomes" id="UP000292939"/>
    </source>
</evidence>
<evidence type="ECO:0000256" key="1">
    <source>
        <dbReference type="ARBA" id="ARBA00004370"/>
    </source>
</evidence>
<dbReference type="GO" id="GO:0006935">
    <property type="term" value="P:chemotaxis"/>
    <property type="evidence" value="ECO:0007669"/>
    <property type="project" value="InterPro"/>
</dbReference>
<dbReference type="PROSITE" id="PS50885">
    <property type="entry name" value="HAMP"/>
    <property type="match status" value="1"/>
</dbReference>
<keyword evidence="5" id="KW-1133">Transmembrane helix</keyword>
<dbReference type="Gene3D" id="1.10.287.950">
    <property type="entry name" value="Methyl-accepting chemotaxis protein"/>
    <property type="match status" value="1"/>
</dbReference>
<feature type="transmembrane region" description="Helical" evidence="5">
    <location>
        <begin position="199"/>
        <end position="219"/>
    </location>
</feature>
<dbReference type="PROSITE" id="PS50111">
    <property type="entry name" value="CHEMOTAXIS_TRANSDUC_2"/>
    <property type="match status" value="1"/>
</dbReference>
<keyword evidence="5" id="KW-0812">Transmembrane</keyword>
<keyword evidence="2" id="KW-0488">Methylation</keyword>
<dbReference type="OrthoDB" id="343520at2"/>
<dbReference type="CDD" id="cd19411">
    <property type="entry name" value="MCP2201-like_sensor"/>
    <property type="match status" value="1"/>
</dbReference>
<dbReference type="SMART" id="SM00283">
    <property type="entry name" value="MA"/>
    <property type="match status" value="1"/>
</dbReference>
<dbReference type="EMBL" id="CP031395">
    <property type="protein sequence ID" value="QBK05957.1"/>
    <property type="molecule type" value="Genomic_DNA"/>
</dbReference>
<organism evidence="8 9">
    <name type="scientific">Hylemonella gracilis</name>
    <dbReference type="NCBI Taxonomy" id="80880"/>
    <lineage>
        <taxon>Bacteria</taxon>
        <taxon>Pseudomonadati</taxon>
        <taxon>Pseudomonadota</taxon>
        <taxon>Betaproteobacteria</taxon>
        <taxon>Burkholderiales</taxon>
        <taxon>Comamonadaceae</taxon>
        <taxon>Hylemonella</taxon>
    </lineage>
</organism>
<evidence type="ECO:0000259" key="6">
    <source>
        <dbReference type="PROSITE" id="PS50111"/>
    </source>
</evidence>
<dbReference type="InterPro" id="IPR004089">
    <property type="entry name" value="MCPsignal_dom"/>
</dbReference>
<keyword evidence="4" id="KW-0807">Transducer</keyword>
<protein>
    <submittedName>
        <fullName evidence="8">HAMP domain-containing protein</fullName>
    </submittedName>
</protein>
<reference evidence="8 9" key="1">
    <citation type="submission" date="2018-07" db="EMBL/GenBank/DDBJ databases">
        <title>Exploring interactions and the metabolic potential of the ultra-small soil bacteria Hylemonella gracilis.</title>
        <authorList>
            <person name="Tyc O."/>
            <person name="Kulkarni P."/>
            <person name="Gawehns F."/>
            <person name="Hundscheid M."/>
            <person name="Zweers H."/>
            <person name="Garbeva P."/>
        </authorList>
    </citation>
    <scope>NUCLEOTIDE SEQUENCE [LARGE SCALE GENOMIC DNA]</scope>
    <source>
        <strain evidence="8 9">NS1</strain>
    </source>
</reference>
<sequence length="573" mass="60628">MKRSKKASIPSFGSRMPIGMRLGLAFALLLLITATVAGVGIWRLNTLKTASEKVSTLEMRRSLLAERWGAQIELNWTRAEAALKTSNGYFRDQLQDAINVTSKAITADQQELEQLLRGDEQGQALLRDVARRRGEYVNARVELIKQQQAGKDVLIAVDSELQPLAALYLRDARKVAKYTSQMLVDSQTEAQANAWQSQIIQIVGAVTAILAGVVLATLATRSIVRPVRRAYEVTQRISEGDLRLDARQRSALLVGGDGQRVNQTASADEVTHLLRALLRMQQNLSGIVGRVRLGSESVSVASVEIAQGNQDLSARTENQAAALEQTAASMEELGSTVRQNAANAQQANQLAQSASTVAVQGGEVVAQVVDTMKGISDSSRRIADIISVIDGIAFQTNILALNAAVEAARAGEQGRGFAVVASEVRSLAGRSAEAAKEIKGLITDSVQRVEQGTALADKAGGTMTEVVASIQRVSTIMAEISTASGEQNVGVAQVGEAVANMDQTTQQNAALVEEMATAASNLKTQAKELVDLVAVFQVEGPELLGASAAQASAAPTLTLPASAPTSLTMAVVA</sequence>
<dbReference type="InterPro" id="IPR047347">
    <property type="entry name" value="YvaQ-like_sensor"/>
</dbReference>
<dbReference type="Pfam" id="PF00672">
    <property type="entry name" value="HAMP"/>
    <property type="match status" value="1"/>
</dbReference>
<dbReference type="PRINTS" id="PR00260">
    <property type="entry name" value="CHEMTRNSDUCR"/>
</dbReference>
<dbReference type="Proteomes" id="UP000292939">
    <property type="component" value="Chromosome"/>
</dbReference>
<accession>A0A4P6UPC8</accession>
<dbReference type="Pfam" id="PF00015">
    <property type="entry name" value="MCPsignal"/>
    <property type="match status" value="1"/>
</dbReference>
<dbReference type="GO" id="GO:0005886">
    <property type="term" value="C:plasma membrane"/>
    <property type="evidence" value="ECO:0007669"/>
    <property type="project" value="TreeGrafter"/>
</dbReference>
<dbReference type="CDD" id="cd11386">
    <property type="entry name" value="MCP_signal"/>
    <property type="match status" value="1"/>
</dbReference>
<comment type="subcellular location">
    <subcellularLocation>
        <location evidence="1">Membrane</location>
    </subcellularLocation>
</comment>
<evidence type="ECO:0000256" key="2">
    <source>
        <dbReference type="ARBA" id="ARBA00022481"/>
    </source>
</evidence>
<name>A0A4P6UPC8_9BURK</name>
<comment type="similarity">
    <text evidence="3">Belongs to the methyl-accepting chemotaxis (MCP) protein family.</text>
</comment>
<dbReference type="InterPro" id="IPR051310">
    <property type="entry name" value="MCP_chemotaxis"/>
</dbReference>
<dbReference type="Pfam" id="PF12729">
    <property type="entry name" value="4HB_MCP_1"/>
    <property type="match status" value="1"/>
</dbReference>
<dbReference type="PANTHER" id="PTHR43531">
    <property type="entry name" value="PROTEIN ICFG"/>
    <property type="match status" value="1"/>
</dbReference>
<evidence type="ECO:0000259" key="7">
    <source>
        <dbReference type="PROSITE" id="PS50885"/>
    </source>
</evidence>
<dbReference type="PANTHER" id="PTHR43531:SF14">
    <property type="entry name" value="METHYL-ACCEPTING CHEMOTAXIS PROTEIN I-RELATED"/>
    <property type="match status" value="1"/>
</dbReference>
<feature type="domain" description="Methyl-accepting transducer" evidence="6">
    <location>
        <begin position="294"/>
        <end position="523"/>
    </location>
</feature>
<proteinExistence type="inferred from homology"/>
<dbReference type="CDD" id="cd06225">
    <property type="entry name" value="HAMP"/>
    <property type="match status" value="1"/>
</dbReference>
<dbReference type="KEGG" id="hgr:DW355_15580"/>
<evidence type="ECO:0000313" key="8">
    <source>
        <dbReference type="EMBL" id="QBK05957.1"/>
    </source>
</evidence>